<feature type="transmembrane region" description="Helical" evidence="1">
    <location>
        <begin position="12"/>
        <end position="33"/>
    </location>
</feature>
<accession>Q31G10</accession>
<proteinExistence type="predicted"/>
<organism evidence="2">
    <name type="scientific">Hydrogenovibrio crunogenus (strain DSM 25203 / XCL-2)</name>
    <name type="common">Thiomicrospira crunogena</name>
    <dbReference type="NCBI Taxonomy" id="317025"/>
    <lineage>
        <taxon>Bacteria</taxon>
        <taxon>Pseudomonadati</taxon>
        <taxon>Pseudomonadota</taxon>
        <taxon>Gammaproteobacteria</taxon>
        <taxon>Thiotrichales</taxon>
        <taxon>Piscirickettsiaceae</taxon>
        <taxon>Hydrogenovibrio</taxon>
    </lineage>
</organism>
<evidence type="ECO:0000313" key="2">
    <source>
        <dbReference type="EMBL" id="ABB41913.1"/>
    </source>
</evidence>
<gene>
    <name evidence="2" type="ordered locus">Tcr_1318</name>
</gene>
<dbReference type="KEGG" id="tcx:Tcr_1318"/>
<dbReference type="EMBL" id="CP000109">
    <property type="protein sequence ID" value="ABB41913.1"/>
    <property type="molecule type" value="Genomic_DNA"/>
</dbReference>
<keyword evidence="1" id="KW-1133">Transmembrane helix</keyword>
<sequence length="204" mass="23200">MEKEVHMENIELIKLTLLSITTFCSVFTLIYLIRSKRTRLSTYSELKEIDGKISAVITVTNKSEKPIVISSIRFPLPTWNSEPRLSVPKPLKILRALDDFTGTKPLTTYASDLVVSYSRDPSKALVEGESITATIPLDDMMNVILEAQECLLSSKTINYLLFSLMSFHVQSSKGKQIKRRAMWEIRYYLASNYGKNNQLANIPM</sequence>
<reference evidence="2" key="1">
    <citation type="submission" date="2006-07" db="EMBL/GenBank/DDBJ databases">
        <title>Complete sequence of Thiomicrospira crunogena XCL-2.</title>
        <authorList>
            <consortium name="US DOE Joint Genome Institute"/>
            <person name="Copeland A."/>
            <person name="Lucas S."/>
            <person name="Lapidus A."/>
            <person name="Barry K."/>
            <person name="Detter J.C."/>
            <person name="Glavina del Rio T."/>
            <person name="Hammon N."/>
            <person name="Israni S."/>
            <person name="Dalin E."/>
            <person name="Tice H."/>
            <person name="Pitluck S."/>
            <person name="Chain P."/>
            <person name="Malfatti S."/>
            <person name="Shin M."/>
            <person name="Vergez L."/>
            <person name="Schmutz J."/>
            <person name="Larimer F."/>
            <person name="Land M."/>
            <person name="Hauser L."/>
            <person name="Kyrpides N."/>
            <person name="Lykidis A."/>
            <person name="Scott K.M."/>
            <person name="Sievert S."/>
            <person name="Kerfeld C."/>
            <person name="Freyermuth S."/>
            <person name="Dobrinski K."/>
            <person name="Boller A."/>
            <person name="Fitzpatrick K."/>
            <person name="Thoma P."/>
            <person name="Moore J."/>
            <person name="Richardson P."/>
        </authorList>
    </citation>
    <scope>NUCLEOTIDE SEQUENCE</scope>
    <source>
        <strain evidence="2">XCL-2</strain>
    </source>
</reference>
<name>Q31G10_HYDCU</name>
<protein>
    <submittedName>
        <fullName evidence="2">Uncharacterized protein</fullName>
    </submittedName>
</protein>
<keyword evidence="1" id="KW-0472">Membrane</keyword>
<dbReference type="AlphaFoldDB" id="Q31G10"/>
<dbReference type="HOGENOM" id="CLU_1365762_0_0_6"/>
<evidence type="ECO:0000256" key="1">
    <source>
        <dbReference type="SAM" id="Phobius"/>
    </source>
</evidence>
<keyword evidence="1" id="KW-0812">Transmembrane</keyword>